<dbReference type="RefSeq" id="WP_073329317.1">
    <property type="nucleotide sequence ID" value="NZ_FQYO01000003.1"/>
</dbReference>
<sequence>MTISPTWITLCDTCKRPGWAEGDMAETDGTRLAALVEARVPPGGAVRTRRVSCTMGCERACNVIVQGAGRIGYSLGTFEPTEAAAEAIAAYAALHAESETGRVPFRDWPQGVKGHFVSRHLPVPEPGDE</sequence>
<name>A0A1M6EFY1_9RHOB</name>
<dbReference type="STRING" id="1447782.SAMN05444417_1980"/>
<accession>A0A1M6EFY1</accession>
<gene>
    <name evidence="1" type="ORF">SAMN05444417_1980</name>
</gene>
<dbReference type="OrthoDB" id="424426at2"/>
<evidence type="ECO:0000313" key="1">
    <source>
        <dbReference type="EMBL" id="SHI84351.1"/>
    </source>
</evidence>
<dbReference type="AlphaFoldDB" id="A0A1M6EFY1"/>
<organism evidence="1 2">
    <name type="scientific">Wenxinia saemankumensis</name>
    <dbReference type="NCBI Taxonomy" id="1447782"/>
    <lineage>
        <taxon>Bacteria</taxon>
        <taxon>Pseudomonadati</taxon>
        <taxon>Pseudomonadota</taxon>
        <taxon>Alphaproteobacteria</taxon>
        <taxon>Rhodobacterales</taxon>
        <taxon>Roseobacteraceae</taxon>
        <taxon>Wenxinia</taxon>
    </lineage>
</organism>
<dbReference type="Pfam" id="PF07845">
    <property type="entry name" value="DUF1636"/>
    <property type="match status" value="1"/>
</dbReference>
<reference evidence="1 2" key="1">
    <citation type="submission" date="2016-11" db="EMBL/GenBank/DDBJ databases">
        <authorList>
            <person name="Jaros S."/>
            <person name="Januszkiewicz K."/>
            <person name="Wedrychowicz H."/>
        </authorList>
    </citation>
    <scope>NUCLEOTIDE SEQUENCE [LARGE SCALE GENOMIC DNA]</scope>
    <source>
        <strain evidence="1 2">DSM 100565</strain>
    </source>
</reference>
<dbReference type="InterPro" id="IPR012863">
    <property type="entry name" value="DUF1636"/>
</dbReference>
<protein>
    <submittedName>
        <fullName evidence="1">Predicted metal-binding protein</fullName>
    </submittedName>
</protein>
<evidence type="ECO:0000313" key="2">
    <source>
        <dbReference type="Proteomes" id="UP000184292"/>
    </source>
</evidence>
<keyword evidence="2" id="KW-1185">Reference proteome</keyword>
<dbReference type="EMBL" id="FQYO01000003">
    <property type="protein sequence ID" value="SHI84351.1"/>
    <property type="molecule type" value="Genomic_DNA"/>
</dbReference>
<proteinExistence type="predicted"/>
<dbReference type="Proteomes" id="UP000184292">
    <property type="component" value="Unassembled WGS sequence"/>
</dbReference>